<sequence length="108" mass="11310">MKNKLLVATVFSGLTMLASVVQADATAMIGGVYTFNGKFGLTAKVLSDDQKDTFVATAGATYYPNAREKVDVDVGAGYNFSSDIVIGAGWGLFSSQPQLTAGFADIKD</sequence>
<name>A0ABS0BT33_9GAMM</name>
<comment type="caution">
    <text evidence="2">The sequence shown here is derived from an EMBL/GenBank/DDBJ whole genome shotgun (WGS) entry which is preliminary data.</text>
</comment>
<reference evidence="2 3" key="2">
    <citation type="submission" date="2020-11" db="EMBL/GenBank/DDBJ databases">
        <title>Sulfur oxidizing isolate from Hospital Hole Sinkhole.</title>
        <authorList>
            <person name="Scott K.M."/>
        </authorList>
    </citation>
    <scope>NUCLEOTIDE SEQUENCE [LARGE SCALE GENOMIC DNA]</scope>
    <source>
        <strain evidence="2 3">HH1</strain>
    </source>
</reference>
<evidence type="ECO:0000256" key="1">
    <source>
        <dbReference type="SAM" id="SignalP"/>
    </source>
</evidence>
<feature type="chain" id="PRO_5045165545" description="Outer membrane protein beta-barrel domain-containing protein" evidence="1">
    <location>
        <begin position="24"/>
        <end position="108"/>
    </location>
</feature>
<feature type="signal peptide" evidence="1">
    <location>
        <begin position="1"/>
        <end position="23"/>
    </location>
</feature>
<evidence type="ECO:0000313" key="3">
    <source>
        <dbReference type="Proteomes" id="UP001193680"/>
    </source>
</evidence>
<dbReference type="Proteomes" id="UP001193680">
    <property type="component" value="Unassembled WGS sequence"/>
</dbReference>
<keyword evidence="3" id="KW-1185">Reference proteome</keyword>
<organism evidence="2 3">
    <name type="scientific">Thiomicrorhabdus heinhorstiae</name>
    <dbReference type="NCBI Taxonomy" id="2748010"/>
    <lineage>
        <taxon>Bacteria</taxon>
        <taxon>Pseudomonadati</taxon>
        <taxon>Pseudomonadota</taxon>
        <taxon>Gammaproteobacteria</taxon>
        <taxon>Thiotrichales</taxon>
        <taxon>Piscirickettsiaceae</taxon>
        <taxon>Thiomicrorhabdus</taxon>
    </lineage>
</organism>
<gene>
    <name evidence="2" type="ORF">H8792_001545</name>
</gene>
<protein>
    <recommendedName>
        <fullName evidence="4">Outer membrane protein beta-barrel domain-containing protein</fullName>
    </recommendedName>
</protein>
<proteinExistence type="predicted"/>
<keyword evidence="1" id="KW-0732">Signal</keyword>
<evidence type="ECO:0008006" key="4">
    <source>
        <dbReference type="Google" id="ProtNLM"/>
    </source>
</evidence>
<evidence type="ECO:0000313" key="2">
    <source>
        <dbReference type="EMBL" id="MBF6057015.1"/>
    </source>
</evidence>
<accession>A0ABS0BT33</accession>
<reference evidence="2 3" key="1">
    <citation type="submission" date="2020-06" db="EMBL/GenBank/DDBJ databases">
        <authorList>
            <person name="Scott K."/>
        </authorList>
    </citation>
    <scope>NUCLEOTIDE SEQUENCE [LARGE SCALE GENOMIC DNA]</scope>
    <source>
        <strain evidence="2 3">HH1</strain>
    </source>
</reference>
<dbReference type="EMBL" id="JACBGI020000001">
    <property type="protein sequence ID" value="MBF6057015.1"/>
    <property type="molecule type" value="Genomic_DNA"/>
</dbReference>
<dbReference type="RefSeq" id="WP_194947366.1">
    <property type="nucleotide sequence ID" value="NZ_JACBGI020000001.1"/>
</dbReference>